<sequence>MQDQSNRVAAPAILIAEVEGAYWMLQGDRHLGAMLTGQAPFPTPVCCLRFASSFEFAATLEGISPAELWSIHPAVVARLERAGDLAFVTLDDAD</sequence>
<accession>A0A7S9LRS7</accession>
<dbReference type="KEGG" id="poz:I0K15_20360"/>
<dbReference type="Proteomes" id="UP000594800">
    <property type="component" value="Chromosome"/>
</dbReference>
<gene>
    <name evidence="1" type="ORF">I0K15_20360</name>
</gene>
<evidence type="ECO:0000313" key="1">
    <source>
        <dbReference type="EMBL" id="QPH54092.1"/>
    </source>
</evidence>
<reference evidence="1 2" key="1">
    <citation type="submission" date="2020-11" db="EMBL/GenBank/DDBJ databases">
        <title>Description of Pontivivens ytuae sp. nov. isolated from deep sea sediment of Mariana Trench.</title>
        <authorList>
            <person name="Wang Z."/>
            <person name="Sun Q.-L."/>
            <person name="Xu X.-D."/>
            <person name="Tang Y.-Z."/>
            <person name="Zhang J."/>
        </authorList>
    </citation>
    <scope>NUCLEOTIDE SEQUENCE [LARGE SCALE GENOMIC DNA]</scope>
    <source>
        <strain evidence="1 2">MT2928</strain>
    </source>
</reference>
<organism evidence="1 2">
    <name type="scientific">Pontivivens ytuae</name>
    <dbReference type="NCBI Taxonomy" id="2789856"/>
    <lineage>
        <taxon>Bacteria</taxon>
        <taxon>Pseudomonadati</taxon>
        <taxon>Pseudomonadota</taxon>
        <taxon>Alphaproteobacteria</taxon>
        <taxon>Rhodobacterales</taxon>
        <taxon>Paracoccaceae</taxon>
        <taxon>Pontivivens</taxon>
    </lineage>
</organism>
<protein>
    <submittedName>
        <fullName evidence="1">Uncharacterized protein</fullName>
    </submittedName>
</protein>
<evidence type="ECO:0000313" key="2">
    <source>
        <dbReference type="Proteomes" id="UP000594800"/>
    </source>
</evidence>
<dbReference type="RefSeq" id="WP_196103301.1">
    <property type="nucleotide sequence ID" value="NZ_CP064942.1"/>
</dbReference>
<name>A0A7S9LRS7_9RHOB</name>
<dbReference type="AlphaFoldDB" id="A0A7S9LRS7"/>
<dbReference type="EMBL" id="CP064942">
    <property type="protein sequence ID" value="QPH54092.1"/>
    <property type="molecule type" value="Genomic_DNA"/>
</dbReference>
<keyword evidence="2" id="KW-1185">Reference proteome</keyword>
<proteinExistence type="predicted"/>